<keyword evidence="5" id="KW-1185">Reference proteome</keyword>
<feature type="region of interest" description="Disordered" evidence="1">
    <location>
        <begin position="430"/>
        <end position="450"/>
    </location>
</feature>
<reference evidence="2" key="1">
    <citation type="submission" date="2022-10" db="EMBL/GenBank/DDBJ databases">
        <authorList>
            <person name="Chen Y."/>
            <person name="Dougan E. K."/>
            <person name="Chan C."/>
            <person name="Rhodes N."/>
            <person name="Thang M."/>
        </authorList>
    </citation>
    <scope>NUCLEOTIDE SEQUENCE</scope>
</reference>
<comment type="caution">
    <text evidence="2">The sequence shown here is derived from an EMBL/GenBank/DDBJ whole genome shotgun (WGS) entry which is preliminary data.</text>
</comment>
<name>A0A9P1FT56_9DINO</name>
<reference evidence="3" key="2">
    <citation type="submission" date="2024-04" db="EMBL/GenBank/DDBJ databases">
        <authorList>
            <person name="Chen Y."/>
            <person name="Shah S."/>
            <person name="Dougan E. K."/>
            <person name="Thang M."/>
            <person name="Chan C."/>
        </authorList>
    </citation>
    <scope>NUCLEOTIDE SEQUENCE [LARGE SCALE GENOMIC DNA]</scope>
</reference>
<protein>
    <submittedName>
        <fullName evidence="4">Retrovirus-related Pol polyprotein from transposon TNT 1-94</fullName>
    </submittedName>
</protein>
<evidence type="ECO:0000313" key="4">
    <source>
        <dbReference type="EMBL" id="CAL4774528.1"/>
    </source>
</evidence>
<dbReference type="AlphaFoldDB" id="A0A9P1FT56"/>
<proteinExistence type="predicted"/>
<sequence>MAEQAAPPDAVALANALIEAAQNASQASVAVQQLVAQQPSSAAASSGAAASSQSEYANAGKMVRMPDPFTAQGAEQEQTAWGDFELNLKAWLFAADPRFEKDFEDNEKHLDTGLDMDVQPDDVQTRSQELHSLFVGLLRNRSRKTLRAVNGRNGFEVYRQLQKLYKPSAKPRSVALLSALMSLPNFNTEEKSLRDHVRQIADESSASSTQYASNAPPPPPVLMGGQIAPSVAASSVSSGPTSQQPVITYLQPASGQVRRFELGAQLACLDLEGVSIKEEFIIASVTSPLVSLGRMLQQTDDDCVGHLRAIQLGETLQRVKPSWTKLGAECFGIKTYRPECVDSTLAPTDTLMWYRTILVKRGGSWHLYKHNQFITDAYVQGTLAEPIDDPSSVQEVLTLCHPGPCTPAQLGFSTLESMLDLLDSNISNTASSSSSSQGVSGPAGQPPVSVAVDSSALPVADDEPAPDEVYAVAEEVEVNGVRLNSASPHASLKAACAVLGIAATGNRPQLFKTILQRLSKDGLLASHVVEQQLSTEMERVALSPHVPSTPTEAEMSEHCLTHIPFRDWCTLCIANKSRQDQHQREGHSSSTHSVVSFDFGFSGRGVSDDDSITVLFMHDRATKMMHAVNNVDSCGSDGRPLFEPAAGTTGASLSGPFDPFRRCAVPVIDAIADGSFAPDSQRSKFFATPPGEEAVGPADNGDAVAGFGDAAMGSAGVGTAVSELIEFSGGGVELADTGSEVPSPSPLALGEHDGAVDGPQGAELGGEDSSSSESGGDLSSSESVVMETTARVKRFRAKIPEGQCWFVHSKSHLVHRHDGDEVDGMKFTVCGKRLSSNYVPCTEATAWNVLCKSCNRK</sequence>
<feature type="region of interest" description="Disordered" evidence="1">
    <location>
        <begin position="733"/>
        <end position="785"/>
    </location>
</feature>
<evidence type="ECO:0000256" key="1">
    <source>
        <dbReference type="SAM" id="MobiDB-lite"/>
    </source>
</evidence>
<feature type="compositionally biased region" description="Polar residues" evidence="1">
    <location>
        <begin position="202"/>
        <end position="213"/>
    </location>
</feature>
<gene>
    <name evidence="2" type="ORF">C1SCF055_LOCUS14507</name>
</gene>
<dbReference type="OrthoDB" id="436967at2759"/>
<evidence type="ECO:0000313" key="3">
    <source>
        <dbReference type="EMBL" id="CAL1140591.1"/>
    </source>
</evidence>
<feature type="compositionally biased region" description="Low complexity" evidence="1">
    <location>
        <begin position="767"/>
        <end position="783"/>
    </location>
</feature>
<dbReference type="EMBL" id="CAMXCT010001146">
    <property type="protein sequence ID" value="CAI3987216.1"/>
    <property type="molecule type" value="Genomic_DNA"/>
</dbReference>
<dbReference type="EMBL" id="CAMXCT020001146">
    <property type="protein sequence ID" value="CAL1140591.1"/>
    <property type="molecule type" value="Genomic_DNA"/>
</dbReference>
<evidence type="ECO:0000313" key="2">
    <source>
        <dbReference type="EMBL" id="CAI3987216.1"/>
    </source>
</evidence>
<dbReference type="EMBL" id="CAMXCT030001146">
    <property type="protein sequence ID" value="CAL4774528.1"/>
    <property type="molecule type" value="Genomic_DNA"/>
</dbReference>
<organism evidence="2">
    <name type="scientific">Cladocopium goreaui</name>
    <dbReference type="NCBI Taxonomy" id="2562237"/>
    <lineage>
        <taxon>Eukaryota</taxon>
        <taxon>Sar</taxon>
        <taxon>Alveolata</taxon>
        <taxon>Dinophyceae</taxon>
        <taxon>Suessiales</taxon>
        <taxon>Symbiodiniaceae</taxon>
        <taxon>Cladocopium</taxon>
    </lineage>
</organism>
<dbReference type="Proteomes" id="UP001152797">
    <property type="component" value="Unassembled WGS sequence"/>
</dbReference>
<accession>A0A9P1FT56</accession>
<feature type="region of interest" description="Disordered" evidence="1">
    <location>
        <begin position="199"/>
        <end position="226"/>
    </location>
</feature>
<evidence type="ECO:0000313" key="5">
    <source>
        <dbReference type="Proteomes" id="UP001152797"/>
    </source>
</evidence>